<keyword evidence="1" id="KW-0472">Membrane</keyword>
<evidence type="ECO:0000256" key="1">
    <source>
        <dbReference type="SAM" id="Phobius"/>
    </source>
</evidence>
<keyword evidence="1" id="KW-0812">Transmembrane</keyword>
<dbReference type="Proteomes" id="UP000218113">
    <property type="component" value="Unassembled WGS sequence"/>
</dbReference>
<gene>
    <name evidence="2" type="ORF">COB67_07875</name>
</gene>
<reference evidence="3" key="1">
    <citation type="submission" date="2017-08" db="EMBL/GenBank/DDBJ databases">
        <title>A dynamic microbial community with high functional redundancy inhabits the cold, oxic subseafloor aquifer.</title>
        <authorList>
            <person name="Tully B.J."/>
            <person name="Wheat C.G."/>
            <person name="Glazer B.T."/>
            <person name="Huber J.A."/>
        </authorList>
    </citation>
    <scope>NUCLEOTIDE SEQUENCE [LARGE SCALE GENOMIC DNA]</scope>
</reference>
<dbReference type="EMBL" id="NVSR01000050">
    <property type="protein sequence ID" value="PCI27746.1"/>
    <property type="molecule type" value="Genomic_DNA"/>
</dbReference>
<comment type="caution">
    <text evidence="2">The sequence shown here is derived from an EMBL/GenBank/DDBJ whole genome shotgun (WGS) entry which is preliminary data.</text>
</comment>
<feature type="transmembrane region" description="Helical" evidence="1">
    <location>
        <begin position="70"/>
        <end position="91"/>
    </location>
</feature>
<protein>
    <submittedName>
        <fullName evidence="2">Uncharacterized protein</fullName>
    </submittedName>
</protein>
<dbReference type="AlphaFoldDB" id="A0A2A4T2A6"/>
<name>A0A2A4T2A6_9DELT</name>
<sequence>MSSEYPTLKLDLPLGQTKKLVQEVAQDLGGTLIEKENDYNLKLDFDQELNEDQVEGKLLLMASERYRSKGFMFVWLAGFMMILSILGQVSARFGISDADKNETYYNSLTAVIQQMEADGKAEEEINDKKSFQNSGLGQVQDKRETVNSIFTASGIFFTAAIILFLVAYRSRVMRRKRLVEIKEEIKNEFRQRGEDLNREQTKGQCDFRLFEEGESTELILQDEEGSTLIFYLIGLLLQKAQVTKQSTSSGNEPLEELIQNFSDRIMMDVNLDKAVFSKIDFD</sequence>
<evidence type="ECO:0000313" key="3">
    <source>
        <dbReference type="Proteomes" id="UP000218113"/>
    </source>
</evidence>
<organism evidence="2 3">
    <name type="scientific">SAR324 cluster bacterium</name>
    <dbReference type="NCBI Taxonomy" id="2024889"/>
    <lineage>
        <taxon>Bacteria</taxon>
        <taxon>Deltaproteobacteria</taxon>
        <taxon>SAR324 cluster</taxon>
    </lineage>
</organism>
<feature type="transmembrane region" description="Helical" evidence="1">
    <location>
        <begin position="149"/>
        <end position="168"/>
    </location>
</feature>
<accession>A0A2A4T2A6</accession>
<proteinExistence type="predicted"/>
<evidence type="ECO:0000313" key="2">
    <source>
        <dbReference type="EMBL" id="PCI27746.1"/>
    </source>
</evidence>
<keyword evidence="1" id="KW-1133">Transmembrane helix</keyword>